<evidence type="ECO:0000313" key="4">
    <source>
        <dbReference type="EMBL" id="MFB9994668.1"/>
    </source>
</evidence>
<evidence type="ECO:0000259" key="3">
    <source>
        <dbReference type="Pfam" id="PF20511"/>
    </source>
</evidence>
<organism evidence="4 5">
    <name type="scientific">Deinococcus oregonensis</name>
    <dbReference type="NCBI Taxonomy" id="1805970"/>
    <lineage>
        <taxon>Bacteria</taxon>
        <taxon>Thermotogati</taxon>
        <taxon>Deinococcota</taxon>
        <taxon>Deinococci</taxon>
        <taxon>Deinococcales</taxon>
        <taxon>Deinococcaceae</taxon>
        <taxon>Deinococcus</taxon>
    </lineage>
</organism>
<evidence type="ECO:0000256" key="1">
    <source>
        <dbReference type="ARBA" id="ARBA00022723"/>
    </source>
</evidence>
<dbReference type="PANTHER" id="PTHR42742">
    <property type="entry name" value="TRANSCRIPTIONAL REPRESSOR MPRA"/>
    <property type="match status" value="1"/>
</dbReference>
<gene>
    <name evidence="4" type="ORF">ACFFLM_22155</name>
</gene>
<dbReference type="Proteomes" id="UP001589733">
    <property type="component" value="Unassembled WGS sequence"/>
</dbReference>
<keyword evidence="2" id="KW-0862">Zinc</keyword>
<dbReference type="GO" id="GO:0016853">
    <property type="term" value="F:isomerase activity"/>
    <property type="evidence" value="ECO:0007669"/>
    <property type="project" value="UniProtKB-KW"/>
</dbReference>
<keyword evidence="1" id="KW-0479">Metal-binding</keyword>
<feature type="domain" description="Phosphomannose isomerase type I catalytic" evidence="3">
    <location>
        <begin position="14"/>
        <end position="113"/>
    </location>
</feature>
<dbReference type="InterPro" id="IPR011051">
    <property type="entry name" value="RmlC_Cupin_sf"/>
</dbReference>
<proteinExistence type="predicted"/>
<evidence type="ECO:0000256" key="2">
    <source>
        <dbReference type="ARBA" id="ARBA00022833"/>
    </source>
</evidence>
<dbReference type="CDD" id="cd07010">
    <property type="entry name" value="cupin_PMI_type_I_N_bac"/>
    <property type="match status" value="1"/>
</dbReference>
<dbReference type="InterPro" id="IPR014710">
    <property type="entry name" value="RmlC-like_jellyroll"/>
</dbReference>
<accession>A0ABV6B4J0</accession>
<keyword evidence="4" id="KW-0413">Isomerase</keyword>
<evidence type="ECO:0000313" key="5">
    <source>
        <dbReference type="Proteomes" id="UP001589733"/>
    </source>
</evidence>
<dbReference type="PIRSF" id="PIRSF036894">
    <property type="entry name" value="PMI_Firm_short"/>
    <property type="match status" value="1"/>
</dbReference>
<dbReference type="Gene3D" id="2.60.120.10">
    <property type="entry name" value="Jelly Rolls"/>
    <property type="match status" value="2"/>
</dbReference>
<dbReference type="SUPFAM" id="SSF51182">
    <property type="entry name" value="RmlC-like cupins"/>
    <property type="match status" value="1"/>
</dbReference>
<protein>
    <submittedName>
        <fullName evidence="4">Type I phosphomannose isomerase catalytic subunit</fullName>
    </submittedName>
</protein>
<dbReference type="InterPro" id="IPR014628">
    <property type="entry name" value="Man6P_isomerase_Firm_short"/>
</dbReference>
<name>A0ABV6B4J0_9DEIO</name>
<reference evidence="4 5" key="1">
    <citation type="submission" date="2024-09" db="EMBL/GenBank/DDBJ databases">
        <authorList>
            <person name="Sun Q."/>
            <person name="Mori K."/>
        </authorList>
    </citation>
    <scope>NUCLEOTIDE SEQUENCE [LARGE SCALE GENOMIC DNA]</scope>
    <source>
        <strain evidence="4 5">JCM 13503</strain>
    </source>
</reference>
<dbReference type="EMBL" id="JBHLYR010000063">
    <property type="protein sequence ID" value="MFB9994668.1"/>
    <property type="molecule type" value="Genomic_DNA"/>
</dbReference>
<dbReference type="InterPro" id="IPR051804">
    <property type="entry name" value="Carb_Metab_Reg_Kinase/Isom"/>
</dbReference>
<dbReference type="PANTHER" id="PTHR42742:SF3">
    <property type="entry name" value="FRUCTOKINASE"/>
    <property type="match status" value="1"/>
</dbReference>
<dbReference type="Pfam" id="PF20511">
    <property type="entry name" value="PMI_typeI_cat"/>
    <property type="match status" value="1"/>
</dbReference>
<sequence>MTATDLLPNAPLLLETRLTERVWGGSRLAQLVQDGGEDTPPIGEAWAVYEGNRIQTGSFAGQSLGELAARFPTEILGTHATGSRFPLLIKLLDCADWLSVQVHPNDQQAAQLEGAGELGKTEAWHILEADAGAELISGIREGTSADDLKAAILRGEVMEYAERWPVQAGDTVMVPAGTLHALGPGLLLYEVQQTSDTTYRVYDWDRPASAGRALHLEKSAAVTTTNRAQPGAAPAAVPGQTQPLTACPYFVLERLSGPEVQGDTQGQSFHAITVTAGEITLSAGAERVTLRELESVVVPAAVGAYRLSGEFQALLSRLP</sequence>
<dbReference type="InterPro" id="IPR046457">
    <property type="entry name" value="PMI_typeI_cat"/>
</dbReference>
<keyword evidence="5" id="KW-1185">Reference proteome</keyword>
<dbReference type="RefSeq" id="WP_380015836.1">
    <property type="nucleotide sequence ID" value="NZ_JBHLYR010000063.1"/>
</dbReference>
<comment type="caution">
    <text evidence="4">The sequence shown here is derived from an EMBL/GenBank/DDBJ whole genome shotgun (WGS) entry which is preliminary data.</text>
</comment>